<dbReference type="PANTHER" id="PTHR42867:SF1">
    <property type="entry name" value="MEMBRANE PROTEIN-RELATED"/>
    <property type="match status" value="1"/>
</dbReference>
<dbReference type="EMBL" id="CAACYI010000001">
    <property type="protein sequence ID" value="VFB16346.1"/>
    <property type="molecule type" value="Genomic_DNA"/>
</dbReference>
<dbReference type="Pfam" id="PF07136">
    <property type="entry name" value="DUF1385"/>
    <property type="match status" value="1"/>
</dbReference>
<comment type="caution">
    <text evidence="2">The sequence shown here is derived from an EMBL/GenBank/DDBJ whole genome shotgun (WGS) entry which is preliminary data.</text>
</comment>
<dbReference type="Proteomes" id="UP000377798">
    <property type="component" value="Unassembled WGS sequence"/>
</dbReference>
<keyword evidence="3" id="KW-1185">Reference proteome</keyword>
<name>A0A8H2QRZ3_9FIRM</name>
<sequence length="324" mass="36456">MKNSIASTKEIKKLVSVYTNQFSYGESMNNTFKTSIGGQALIEGVMMKGPSKTAIAVRKPNGEIELKINKNFSIADKFPIFNLPILRGAIKLIEAMVIGLKAMTYSASFWDDDEGTSLSNKEIFLTLSLSVAMAIVFFILLPNLIASGLQKFTDSIFALNLLEGILRIVVFFIYLVYISKIDDIYRVFQYHGSEHKSIHCYEHGDELTVENVQKYPCEHPRCGTSFLFMVLAISIVVLSFFGWPNPILRVLIRILMFPVIAGIAYEINRWIGKSDSALSKLLRRPGLYIQKIATVKEPDPDQIEVAIASLKAVLPREGENDRWM</sequence>
<feature type="transmembrane region" description="Helical" evidence="1">
    <location>
        <begin position="157"/>
        <end position="177"/>
    </location>
</feature>
<evidence type="ECO:0000313" key="3">
    <source>
        <dbReference type="Proteomes" id="UP000377798"/>
    </source>
</evidence>
<evidence type="ECO:0000256" key="1">
    <source>
        <dbReference type="SAM" id="Phobius"/>
    </source>
</evidence>
<feature type="transmembrane region" description="Helical" evidence="1">
    <location>
        <begin position="222"/>
        <end position="241"/>
    </location>
</feature>
<gene>
    <name evidence="2" type="ORF">NCTC13150_00868</name>
</gene>
<accession>A0A8H2QRZ3</accession>
<keyword evidence="1" id="KW-0472">Membrane</keyword>
<organism evidence="2 3">
    <name type="scientific">Urinicoccus massiliensis</name>
    <dbReference type="NCBI Taxonomy" id="1723382"/>
    <lineage>
        <taxon>Bacteria</taxon>
        <taxon>Bacillati</taxon>
        <taxon>Bacillota</taxon>
        <taxon>Tissierellia</taxon>
        <taxon>Tissierellales</taxon>
        <taxon>Peptoniphilaceae</taxon>
        <taxon>Urinicoccus</taxon>
    </lineage>
</organism>
<feature type="transmembrane region" description="Helical" evidence="1">
    <location>
        <begin position="123"/>
        <end position="145"/>
    </location>
</feature>
<protein>
    <submittedName>
        <fullName evidence="2">Predicted metal-dependent enzyme</fullName>
    </submittedName>
</protein>
<keyword evidence="1" id="KW-1133">Transmembrane helix</keyword>
<feature type="transmembrane region" description="Helical" evidence="1">
    <location>
        <begin position="247"/>
        <end position="265"/>
    </location>
</feature>
<evidence type="ECO:0000313" key="2">
    <source>
        <dbReference type="EMBL" id="VFB16346.1"/>
    </source>
</evidence>
<keyword evidence="1" id="KW-0812">Transmembrane</keyword>
<dbReference type="AlphaFoldDB" id="A0A8H2QRZ3"/>
<dbReference type="PANTHER" id="PTHR42867">
    <property type="entry name" value="MEMBRANE PROTEIN-RELATED"/>
    <property type="match status" value="1"/>
</dbReference>
<reference evidence="2 3" key="1">
    <citation type="submission" date="2019-02" db="EMBL/GenBank/DDBJ databases">
        <authorList>
            <consortium name="Pathogen Informatics"/>
        </authorList>
    </citation>
    <scope>NUCLEOTIDE SEQUENCE [LARGE SCALE GENOMIC DNA]</scope>
    <source>
        <strain evidence="2 3">3012STDY7089603</strain>
    </source>
</reference>
<proteinExistence type="predicted"/>
<dbReference type="InterPro" id="IPR010787">
    <property type="entry name" value="DUF1385"/>
</dbReference>